<dbReference type="GO" id="GO:0016301">
    <property type="term" value="F:kinase activity"/>
    <property type="evidence" value="ECO:0007669"/>
    <property type="project" value="UniProtKB-KW"/>
</dbReference>
<dbReference type="Proteomes" id="UP000199409">
    <property type="component" value="Unassembled WGS sequence"/>
</dbReference>
<organism evidence="1 2">
    <name type="scientific">Desulfuromusa kysingii</name>
    <dbReference type="NCBI Taxonomy" id="37625"/>
    <lineage>
        <taxon>Bacteria</taxon>
        <taxon>Pseudomonadati</taxon>
        <taxon>Thermodesulfobacteriota</taxon>
        <taxon>Desulfuromonadia</taxon>
        <taxon>Desulfuromonadales</taxon>
        <taxon>Geopsychrobacteraceae</taxon>
        <taxon>Desulfuromusa</taxon>
    </lineage>
</organism>
<evidence type="ECO:0000313" key="1">
    <source>
        <dbReference type="EMBL" id="SEA53950.1"/>
    </source>
</evidence>
<gene>
    <name evidence="1" type="ORF">SAMN05660420_02373</name>
</gene>
<keyword evidence="1" id="KW-0418">Kinase</keyword>
<keyword evidence="2" id="KW-1185">Reference proteome</keyword>
<dbReference type="EMBL" id="FNQN01000007">
    <property type="protein sequence ID" value="SEA53950.1"/>
    <property type="molecule type" value="Genomic_DNA"/>
</dbReference>
<name>A0A1H4C0U3_9BACT</name>
<dbReference type="RefSeq" id="WP_092348705.1">
    <property type="nucleotide sequence ID" value="NZ_FNQN01000007.1"/>
</dbReference>
<sequence length="231" mass="26433">MGFNQLWSLQQEEKLKAWHQVQLVADQRHPAPCFTITREFGCEAYALAEELIKRLNAQVAGEPWVVVGQQIIDEVARISGYSVEQIQKSQDTPSSLKAIFSMFLDSSRAEETEVFTHMREVIRSFAKRGQCVLVGRGSVLVTQDLSNCINLRLVAPLEFRVQKIMKSQQLNKTEAAKYIASHQQQRDDFIRRFAKGNIADPLLYHLLINNAHLGVKKIAELVEEYMVRYVN</sequence>
<proteinExistence type="predicted"/>
<dbReference type="InterPro" id="IPR027417">
    <property type="entry name" value="P-loop_NTPase"/>
</dbReference>
<protein>
    <submittedName>
        <fullName evidence="1">Cytidylate kinase-like family protein</fullName>
    </submittedName>
</protein>
<accession>A0A1H4C0U3</accession>
<dbReference type="Pfam" id="PF13189">
    <property type="entry name" value="Cytidylate_kin2"/>
    <property type="match status" value="1"/>
</dbReference>
<dbReference type="Gene3D" id="3.40.50.300">
    <property type="entry name" value="P-loop containing nucleotide triphosphate hydrolases"/>
    <property type="match status" value="1"/>
</dbReference>
<reference evidence="1 2" key="1">
    <citation type="submission" date="2016-10" db="EMBL/GenBank/DDBJ databases">
        <authorList>
            <person name="de Groot N.N."/>
        </authorList>
    </citation>
    <scope>NUCLEOTIDE SEQUENCE [LARGE SCALE GENOMIC DNA]</scope>
    <source>
        <strain evidence="1 2">DSM 7343</strain>
    </source>
</reference>
<evidence type="ECO:0000313" key="2">
    <source>
        <dbReference type="Proteomes" id="UP000199409"/>
    </source>
</evidence>
<keyword evidence="1" id="KW-0808">Transferase</keyword>
<dbReference type="OrthoDB" id="9781180at2"/>
<dbReference type="STRING" id="37625.SAMN05660420_02373"/>
<dbReference type="AlphaFoldDB" id="A0A1H4C0U3"/>